<dbReference type="PANTHER" id="PTHR22916:SF3">
    <property type="entry name" value="UDP-GLCNAC:BETAGAL BETA-1,3-N-ACETYLGLUCOSAMINYLTRANSFERASE-LIKE PROTEIN 1"/>
    <property type="match status" value="1"/>
</dbReference>
<gene>
    <name evidence="2" type="ORF">FJU08_21985</name>
</gene>
<dbReference type="Pfam" id="PF00535">
    <property type="entry name" value="Glycos_transf_2"/>
    <property type="match status" value="1"/>
</dbReference>
<keyword evidence="3" id="KW-1185">Reference proteome</keyword>
<evidence type="ECO:0000313" key="3">
    <source>
        <dbReference type="Proteomes" id="UP000318801"/>
    </source>
</evidence>
<dbReference type="Gene3D" id="3.90.550.10">
    <property type="entry name" value="Spore Coat Polysaccharide Biosynthesis Protein SpsA, Chain A"/>
    <property type="match status" value="2"/>
</dbReference>
<sequence length="1004" mass="115212">MTSEILRRFHRSTRMQRDFVRTEFNIGKIRHRSKYQNIDNLNQNRCSAHGLFLYHQRNQETERHFERLVTETKGLVTWHRLFNSEGGGSPLTDLEYVSPALTMPFRYQDMMENGGVQGGFADVAIMPAVLASEAPFVWVMEYDVDFSGDWSSFFGCFSQNQSDFLTTMLRPYNQSLDWTHWPNAVCPQGVHRTMLFRSFNPIMRISKRFAMAYLEALRTQRWKGHYEFLLPSIAANGPFGMEELGGNGRLCPRDRKGKFYTASDRQDLTGPETFVWRPIRDGYYHETPDRFSEKNHLYHPCKSGVPDWRSPSQLERPSKLDSSQEKLSLSVVMATFNGEAYLPQQLESLMRQTRHPDELIIGDDASTDGTCEIIRDFANRAPFPVTLVERKERLGFAQNFIDLLKRSKQDLIFFCDQDDVWHDQKIDIVANAASVESALVFSHDLEIFNDHDSTETIRYRSYFDHLKRLGLNQEVCIKGCGMAVRRELLDLTGWAPDQHCSHDSWFGLIATALGKRATIEAPLVRHRIHDANTSGWLISEDEVRERVRPQSKSAFDQMLDLYLHTWPQERVDTLQRRLVPTGRGVSAEQTREAISGLAFWRYGTRLSEQQAEHMIGRLLIEDEFDAEFYQSQRFGLPDLEDPIGHYLETGWMQKLNPNQTFMTEFYLYSNPDVAEANINPFVHYLRYGEQEGRSAMPASEEQLNAFVRFRSYPVSGGGGGRGCGVVAMVKNEISIIETFIAHLMSLFDHIVVIDHGSTDGTLEYLNSVSQREAKLAVRHFGNSGYLQAEIMTYTIRTEPHLKSSKWLFFLDADEFLPFQGKRELIEALETHDCDPVIGMNWANLIPSVYRDGKFDPEISGPFYCPPHVSAARKVAIQPARINLEAVFVAQGNHDLCSWRGGPALRAITADFPLLHLPIRSREQIEMKAKQGSTALDLSNLEPELGNHWRIMNEYLQHNKASEEILNAMIYHYSFGDMGRTYSRKELLELGAQVIEFPSMSAISL</sequence>
<feature type="domain" description="Glycosyltransferase 2-like" evidence="1">
    <location>
        <begin position="330"/>
        <end position="489"/>
    </location>
</feature>
<name>A0A506TX10_9HYPH</name>
<proteinExistence type="predicted"/>
<dbReference type="PANTHER" id="PTHR22916">
    <property type="entry name" value="GLYCOSYLTRANSFERASE"/>
    <property type="match status" value="1"/>
</dbReference>
<dbReference type="RefSeq" id="WP_141151189.1">
    <property type="nucleotide sequence ID" value="NZ_VHLG01000026.1"/>
</dbReference>
<evidence type="ECO:0000259" key="1">
    <source>
        <dbReference type="Pfam" id="PF00535"/>
    </source>
</evidence>
<dbReference type="GO" id="GO:0016758">
    <property type="term" value="F:hexosyltransferase activity"/>
    <property type="evidence" value="ECO:0007669"/>
    <property type="project" value="UniProtKB-ARBA"/>
</dbReference>
<keyword evidence="2" id="KW-0808">Transferase</keyword>
<dbReference type="Pfam" id="PF13704">
    <property type="entry name" value="Glyco_tranf_2_4"/>
    <property type="match status" value="1"/>
</dbReference>
<dbReference type="SUPFAM" id="SSF53448">
    <property type="entry name" value="Nucleotide-diphospho-sugar transferases"/>
    <property type="match status" value="2"/>
</dbReference>
<dbReference type="OrthoDB" id="7909159at2"/>
<accession>A0A506TX10</accession>
<dbReference type="EMBL" id="VHLG01000026">
    <property type="protein sequence ID" value="TPW26572.1"/>
    <property type="molecule type" value="Genomic_DNA"/>
</dbReference>
<dbReference type="Proteomes" id="UP000318801">
    <property type="component" value="Unassembled WGS sequence"/>
</dbReference>
<evidence type="ECO:0000313" key="2">
    <source>
        <dbReference type="EMBL" id="TPW26572.1"/>
    </source>
</evidence>
<dbReference type="AlphaFoldDB" id="A0A506TX10"/>
<dbReference type="InterPro" id="IPR001173">
    <property type="entry name" value="Glyco_trans_2-like"/>
</dbReference>
<organism evidence="2 3">
    <name type="scientific">Martelella alba</name>
    <dbReference type="NCBI Taxonomy" id="2590451"/>
    <lineage>
        <taxon>Bacteria</taxon>
        <taxon>Pseudomonadati</taxon>
        <taxon>Pseudomonadota</taxon>
        <taxon>Alphaproteobacteria</taxon>
        <taxon>Hyphomicrobiales</taxon>
        <taxon>Aurantimonadaceae</taxon>
        <taxon>Martelella</taxon>
    </lineage>
</organism>
<dbReference type="InterPro" id="IPR029044">
    <property type="entry name" value="Nucleotide-diphossugar_trans"/>
</dbReference>
<comment type="caution">
    <text evidence="2">The sequence shown here is derived from an EMBL/GenBank/DDBJ whole genome shotgun (WGS) entry which is preliminary data.</text>
</comment>
<protein>
    <submittedName>
        <fullName evidence="2">Glycosyltransferase</fullName>
    </submittedName>
</protein>
<reference evidence="2 3" key="1">
    <citation type="submission" date="2019-06" db="EMBL/GenBank/DDBJ databases">
        <authorList>
            <person name="Li M."/>
        </authorList>
    </citation>
    <scope>NUCLEOTIDE SEQUENCE [LARGE SCALE GENOMIC DNA]</scope>
    <source>
        <strain evidence="2 3">BGMRC2036</strain>
    </source>
</reference>